<dbReference type="Pfam" id="PF00501">
    <property type="entry name" value="AMP-binding"/>
    <property type="match status" value="1"/>
</dbReference>
<dbReference type="KEGG" id="asol:BEN76_15775"/>
<dbReference type="AlphaFoldDB" id="A0A1P8EMB8"/>
<gene>
    <name evidence="4" type="ORF">BEN76_15775</name>
</gene>
<dbReference type="InterPro" id="IPR042099">
    <property type="entry name" value="ANL_N_sf"/>
</dbReference>
<dbReference type="Proteomes" id="UP000185674">
    <property type="component" value="Chromosome"/>
</dbReference>
<dbReference type="Gene3D" id="3.30.300.30">
    <property type="match status" value="1"/>
</dbReference>
<evidence type="ECO:0000259" key="2">
    <source>
        <dbReference type="Pfam" id="PF13193"/>
    </source>
</evidence>
<organism evidence="4 5">
    <name type="scientific">Acinetobacter soli</name>
    <dbReference type="NCBI Taxonomy" id="487316"/>
    <lineage>
        <taxon>Bacteria</taxon>
        <taxon>Pseudomonadati</taxon>
        <taxon>Pseudomonadota</taxon>
        <taxon>Gammaproteobacteria</taxon>
        <taxon>Moraxellales</taxon>
        <taxon>Moraxellaceae</taxon>
        <taxon>Acinetobacter</taxon>
    </lineage>
</organism>
<dbReference type="PANTHER" id="PTHR44394">
    <property type="entry name" value="BETA-ALANINE-ACTIVATING ENZYME"/>
    <property type="match status" value="1"/>
</dbReference>
<dbReference type="SUPFAM" id="SSF54637">
    <property type="entry name" value="Thioesterase/thiol ester dehydrase-isomerase"/>
    <property type="match status" value="1"/>
</dbReference>
<dbReference type="EMBL" id="CP016896">
    <property type="protein sequence ID" value="APV37381.1"/>
    <property type="molecule type" value="Genomic_DNA"/>
</dbReference>
<dbReference type="STRING" id="487316.BEN76_15775"/>
<dbReference type="GO" id="GO:0043041">
    <property type="term" value="P:amino acid activation for nonribosomal peptide biosynthetic process"/>
    <property type="evidence" value="ECO:0007669"/>
    <property type="project" value="TreeGrafter"/>
</dbReference>
<dbReference type="InterPro" id="IPR000873">
    <property type="entry name" value="AMP-dep_synth/lig_dom"/>
</dbReference>
<feature type="domain" description="ApeI dehydratase-like" evidence="3">
    <location>
        <begin position="452"/>
        <end position="543"/>
    </location>
</feature>
<evidence type="ECO:0000259" key="1">
    <source>
        <dbReference type="Pfam" id="PF00501"/>
    </source>
</evidence>
<dbReference type="InterPro" id="IPR054545">
    <property type="entry name" value="ApeI-like"/>
</dbReference>
<evidence type="ECO:0000259" key="3">
    <source>
        <dbReference type="Pfam" id="PF22818"/>
    </source>
</evidence>
<dbReference type="InterPro" id="IPR045851">
    <property type="entry name" value="AMP-bd_C_sf"/>
</dbReference>
<dbReference type="InterPro" id="IPR052091">
    <property type="entry name" value="Beta-ala_Activ/Resist"/>
</dbReference>
<dbReference type="InterPro" id="IPR029069">
    <property type="entry name" value="HotDog_dom_sf"/>
</dbReference>
<protein>
    <submittedName>
        <fullName evidence="4">Acyl-CoA synthetase</fullName>
    </submittedName>
</protein>
<name>A0A1P8EMB8_9GAMM</name>
<dbReference type="SUPFAM" id="SSF56801">
    <property type="entry name" value="Acetyl-CoA synthetase-like"/>
    <property type="match status" value="1"/>
</dbReference>
<proteinExistence type="predicted"/>
<dbReference type="Pfam" id="PF13193">
    <property type="entry name" value="AMP-binding_C"/>
    <property type="match status" value="1"/>
</dbReference>
<dbReference type="eggNOG" id="COG0318">
    <property type="taxonomic scope" value="Bacteria"/>
</dbReference>
<sequence length="556" mass="63107">MNDLLSQRIASTLPLAFNRDLHPISFADFWQDVAEQAAWIAQRIEPVWALWEQDSYDFLVLFFAALQAGKHLRLPPHKVAQLEQQFKAESIYFLSRQEVDRTLAPLVLDVSPNFAARAQIDFYTSGSTGEPKLIARTLEQLLLEVIGLHATFAISPTAVSLATVSHQHIYGLLFKVLWPLVGGRSFYAPQLTFPEEILAVQNAFAAQGIANILISSPALLKRWPADHTLSRNEIVFSSGGKLDDGVRAQVDFTITEILGSSETGGIAFRDQDLHPWRAFEDVQIRIDQQHLMVQTAHAHTDDWIITGDLAVWADSDHLGHGFHLGGRADRLIKLEEKRLSLDAIEQTIATLPWVKQCHALLIDRQQRQLLACIVVLHDEAHQQLSTEGKQHWVAKIKQALQEALEPIAIPRLWRFLTELPHNTQSKLDHRYLKRLFEPMQQPVMLQRLSCDEAWRYRLEFVPELECFKGHFPNQPVYPGVALIGCAEAFAREVWPDLVWCNGYEQVKFQQAILPYSIVELTLIRKANKISYTFAQAQTSMATGRLSFIETDLGQDV</sequence>
<dbReference type="InterPro" id="IPR025110">
    <property type="entry name" value="AMP-bd_C"/>
</dbReference>
<dbReference type="RefSeq" id="WP_076033483.1">
    <property type="nucleotide sequence ID" value="NZ_CP016896.1"/>
</dbReference>
<feature type="domain" description="AMP-binding enzyme C-terminal" evidence="2">
    <location>
        <begin position="344"/>
        <end position="425"/>
    </location>
</feature>
<dbReference type="Gene3D" id="3.10.129.10">
    <property type="entry name" value="Hotdog Thioesterase"/>
    <property type="match status" value="1"/>
</dbReference>
<feature type="domain" description="AMP-dependent synthetase/ligase" evidence="1">
    <location>
        <begin position="122"/>
        <end position="273"/>
    </location>
</feature>
<accession>A0A1P8EMB8</accession>
<dbReference type="Pfam" id="PF22818">
    <property type="entry name" value="ApeI-like"/>
    <property type="match status" value="1"/>
</dbReference>
<dbReference type="eggNOG" id="COG0764">
    <property type="taxonomic scope" value="Bacteria"/>
</dbReference>
<reference evidence="4 5" key="1">
    <citation type="submission" date="2016-08" db="EMBL/GenBank/DDBJ databases">
        <title>Complete genome sequence of Acinetobacter baylyi strain GFJ2.</title>
        <authorList>
            <person name="Tabata M."/>
            <person name="Kuboki S."/>
            <person name="Gibu N."/>
            <person name="Kinouchi Y."/>
            <person name="Vangnai A."/>
            <person name="Kasai D."/>
            <person name="Fukuda M."/>
        </authorList>
    </citation>
    <scope>NUCLEOTIDE SEQUENCE [LARGE SCALE GENOMIC DNA]</scope>
    <source>
        <strain evidence="4 5">GFJ2</strain>
    </source>
</reference>
<evidence type="ECO:0000313" key="4">
    <source>
        <dbReference type="EMBL" id="APV37381.1"/>
    </source>
</evidence>
<evidence type="ECO:0000313" key="5">
    <source>
        <dbReference type="Proteomes" id="UP000185674"/>
    </source>
</evidence>
<dbReference type="Gene3D" id="3.40.50.12780">
    <property type="entry name" value="N-terminal domain of ligase-like"/>
    <property type="match status" value="1"/>
</dbReference>
<dbReference type="PANTHER" id="PTHR44394:SF1">
    <property type="entry name" value="BETA-ALANINE-ACTIVATING ENZYME"/>
    <property type="match status" value="1"/>
</dbReference>